<dbReference type="InterPro" id="IPR000595">
    <property type="entry name" value="cNMP-bd_dom"/>
</dbReference>
<dbReference type="InterPro" id="IPR014710">
    <property type="entry name" value="RmlC-like_jellyroll"/>
</dbReference>
<comment type="subunit">
    <text evidence="2">Homodimer.</text>
</comment>
<evidence type="ECO:0000256" key="12">
    <source>
        <dbReference type="ARBA" id="ARBA00031697"/>
    </source>
</evidence>
<protein>
    <recommendedName>
        <fullName evidence="3">CRP-like protein Clp</fullName>
    </recommendedName>
    <alternativeName>
        <fullName evidence="12">Catabolite activation-like protein</fullName>
    </alternativeName>
</protein>
<dbReference type="Gene3D" id="2.60.120.10">
    <property type="entry name" value="Jelly Rolls"/>
    <property type="match status" value="1"/>
</dbReference>
<dbReference type="GO" id="GO:0005829">
    <property type="term" value="C:cytosol"/>
    <property type="evidence" value="ECO:0007669"/>
    <property type="project" value="TreeGrafter"/>
</dbReference>
<keyword evidence="10" id="KW-0010">Activator</keyword>
<evidence type="ECO:0000256" key="5">
    <source>
        <dbReference type="ARBA" id="ARBA00022533"/>
    </source>
</evidence>
<accession>A0A7G9QPV8</accession>
<evidence type="ECO:0000256" key="9">
    <source>
        <dbReference type="ARBA" id="ARBA00023125"/>
    </source>
</evidence>
<dbReference type="AlphaFoldDB" id="A0A7G9QPV8"/>
<dbReference type="RefSeq" id="WP_187569149.1">
    <property type="nucleotide sequence ID" value="NZ_CP060711.1"/>
</dbReference>
<keyword evidence="5" id="KW-0021">Allosteric enzyme</keyword>
<dbReference type="InterPro" id="IPR012318">
    <property type="entry name" value="HTH_CRP"/>
</dbReference>
<keyword evidence="16" id="KW-1185">Reference proteome</keyword>
<dbReference type="GO" id="GO:0003700">
    <property type="term" value="F:DNA-binding transcription factor activity"/>
    <property type="evidence" value="ECO:0007669"/>
    <property type="project" value="TreeGrafter"/>
</dbReference>
<gene>
    <name evidence="15" type="ORF">H9L17_09065</name>
</gene>
<dbReference type="SMART" id="SM00419">
    <property type="entry name" value="HTH_CRP"/>
    <property type="match status" value="1"/>
</dbReference>
<dbReference type="InterPro" id="IPR018490">
    <property type="entry name" value="cNMP-bd_dom_sf"/>
</dbReference>
<evidence type="ECO:0000256" key="8">
    <source>
        <dbReference type="ARBA" id="ARBA00023026"/>
    </source>
</evidence>
<keyword evidence="9" id="KW-0238">DNA-binding</keyword>
<dbReference type="PANTHER" id="PTHR24567">
    <property type="entry name" value="CRP FAMILY TRANSCRIPTIONAL REGULATORY PROTEIN"/>
    <property type="match status" value="1"/>
</dbReference>
<organism evidence="15 16">
    <name type="scientific">Thermomonas brevis</name>
    <dbReference type="NCBI Taxonomy" id="215691"/>
    <lineage>
        <taxon>Bacteria</taxon>
        <taxon>Pseudomonadati</taxon>
        <taxon>Pseudomonadota</taxon>
        <taxon>Gammaproteobacteria</taxon>
        <taxon>Lysobacterales</taxon>
        <taxon>Lysobacteraceae</taxon>
        <taxon>Thermomonas</taxon>
    </lineage>
</organism>
<dbReference type="Proteomes" id="UP000515977">
    <property type="component" value="Chromosome"/>
</dbReference>
<evidence type="ECO:0000256" key="11">
    <source>
        <dbReference type="ARBA" id="ARBA00023163"/>
    </source>
</evidence>
<dbReference type="PRINTS" id="PR00034">
    <property type="entry name" value="HTHCRP"/>
</dbReference>
<dbReference type="GO" id="GO:0003677">
    <property type="term" value="F:DNA binding"/>
    <property type="evidence" value="ECO:0007669"/>
    <property type="project" value="UniProtKB-KW"/>
</dbReference>
<dbReference type="KEGG" id="tbv:H9L17_09065"/>
<dbReference type="PROSITE" id="PS51063">
    <property type="entry name" value="HTH_CRP_2"/>
    <property type="match status" value="1"/>
</dbReference>
<keyword evidence="4" id="KW-0678">Repressor</keyword>
<evidence type="ECO:0000256" key="3">
    <source>
        <dbReference type="ARBA" id="ARBA00020769"/>
    </source>
</evidence>
<evidence type="ECO:0000313" key="16">
    <source>
        <dbReference type="Proteomes" id="UP000515977"/>
    </source>
</evidence>
<dbReference type="SMART" id="SM00100">
    <property type="entry name" value="cNMP"/>
    <property type="match status" value="1"/>
</dbReference>
<name>A0A7G9QPV8_9GAMM</name>
<dbReference type="EMBL" id="CP060711">
    <property type="protein sequence ID" value="QNN45383.1"/>
    <property type="molecule type" value="Genomic_DNA"/>
</dbReference>
<feature type="domain" description="Cyclic nucleotide-binding" evidence="13">
    <location>
        <begin position="4"/>
        <end position="106"/>
    </location>
</feature>
<keyword evidence="11" id="KW-0804">Transcription</keyword>
<comment type="subcellular location">
    <subcellularLocation>
        <location evidence="1">Cytoplasm</location>
    </subcellularLocation>
</comment>
<evidence type="ECO:0000256" key="7">
    <source>
        <dbReference type="ARBA" id="ARBA00023015"/>
    </source>
</evidence>
<sequence>MLDLPMRLPPTLRTLISRRGQTQRYAADEVLFHEGDASDGLYLLLSGRLKVYATASDGREVIYNVLEPGELLGELSLDGGARTASVRAVTDARCLVLDNGAARALMRAQPEFAEHVLAMAAARARHSTRMARSIALDTVRDRVVALLEAHAIADGNVARIPTELTQQEIADRIGASRETVHKVIGALVRDGVLHKDAGHRMTLLKPLPGKPGKARRPRSTD</sequence>
<dbReference type="GO" id="GO:0003824">
    <property type="term" value="F:catalytic activity"/>
    <property type="evidence" value="ECO:0007669"/>
    <property type="project" value="UniProtKB-KW"/>
</dbReference>
<dbReference type="CDD" id="cd00038">
    <property type="entry name" value="CAP_ED"/>
    <property type="match status" value="1"/>
</dbReference>
<evidence type="ECO:0000259" key="14">
    <source>
        <dbReference type="PROSITE" id="PS51063"/>
    </source>
</evidence>
<dbReference type="InterPro" id="IPR036390">
    <property type="entry name" value="WH_DNA-bd_sf"/>
</dbReference>
<dbReference type="SUPFAM" id="SSF51206">
    <property type="entry name" value="cAMP-binding domain-like"/>
    <property type="match status" value="1"/>
</dbReference>
<evidence type="ECO:0000256" key="2">
    <source>
        <dbReference type="ARBA" id="ARBA00011738"/>
    </source>
</evidence>
<keyword evidence="7" id="KW-0805">Transcription regulation</keyword>
<evidence type="ECO:0000259" key="13">
    <source>
        <dbReference type="PROSITE" id="PS50042"/>
    </source>
</evidence>
<dbReference type="InterPro" id="IPR050397">
    <property type="entry name" value="Env_Response_Regulators"/>
</dbReference>
<evidence type="ECO:0000256" key="4">
    <source>
        <dbReference type="ARBA" id="ARBA00022491"/>
    </source>
</evidence>
<evidence type="ECO:0000256" key="10">
    <source>
        <dbReference type="ARBA" id="ARBA00023159"/>
    </source>
</evidence>
<reference evidence="15 16" key="1">
    <citation type="submission" date="2020-08" db="EMBL/GenBank/DDBJ databases">
        <title>Genome sequence of Thermomonas brevis KACC 16975T.</title>
        <authorList>
            <person name="Hyun D.-W."/>
            <person name="Bae J.-W."/>
        </authorList>
    </citation>
    <scope>NUCLEOTIDE SEQUENCE [LARGE SCALE GENOMIC DNA]</scope>
    <source>
        <strain evidence="15 16">KACC 16975</strain>
    </source>
</reference>
<dbReference type="SUPFAM" id="SSF46785">
    <property type="entry name" value="Winged helix' DNA-binding domain"/>
    <property type="match status" value="1"/>
</dbReference>
<evidence type="ECO:0000313" key="15">
    <source>
        <dbReference type="EMBL" id="QNN45383.1"/>
    </source>
</evidence>
<dbReference type="Pfam" id="PF00027">
    <property type="entry name" value="cNMP_binding"/>
    <property type="match status" value="1"/>
</dbReference>
<keyword evidence="8" id="KW-0843">Virulence</keyword>
<feature type="domain" description="HTH crp-type" evidence="14">
    <location>
        <begin position="137"/>
        <end position="207"/>
    </location>
</feature>
<proteinExistence type="predicted"/>
<evidence type="ECO:0000256" key="1">
    <source>
        <dbReference type="ARBA" id="ARBA00004496"/>
    </source>
</evidence>
<dbReference type="PANTHER" id="PTHR24567:SF74">
    <property type="entry name" value="HTH-TYPE TRANSCRIPTIONAL REGULATOR ARCR"/>
    <property type="match status" value="1"/>
</dbReference>
<dbReference type="PROSITE" id="PS50042">
    <property type="entry name" value="CNMP_BINDING_3"/>
    <property type="match status" value="1"/>
</dbReference>
<dbReference type="Pfam" id="PF13545">
    <property type="entry name" value="HTH_Crp_2"/>
    <property type="match status" value="1"/>
</dbReference>
<evidence type="ECO:0000256" key="6">
    <source>
        <dbReference type="ARBA" id="ARBA00022636"/>
    </source>
</evidence>
<keyword evidence="6" id="KW-0973">c-di-GMP</keyword>